<comment type="caution">
    <text evidence="1">The sequence shown here is derived from an EMBL/GenBank/DDBJ whole genome shotgun (WGS) entry which is preliminary data.</text>
</comment>
<evidence type="ECO:0000313" key="1">
    <source>
        <dbReference type="EMBL" id="GIY45380.1"/>
    </source>
</evidence>
<dbReference type="EMBL" id="BPLQ01009615">
    <property type="protein sequence ID" value="GIY45380.1"/>
    <property type="molecule type" value="Genomic_DNA"/>
</dbReference>
<accession>A0AAV4TKQ2</accession>
<evidence type="ECO:0000313" key="2">
    <source>
        <dbReference type="Proteomes" id="UP001054837"/>
    </source>
</evidence>
<dbReference type="AlphaFoldDB" id="A0AAV4TKQ2"/>
<protein>
    <submittedName>
        <fullName evidence="1">Uncharacterized protein</fullName>
    </submittedName>
</protein>
<reference evidence="1 2" key="1">
    <citation type="submission" date="2021-06" db="EMBL/GenBank/DDBJ databases">
        <title>Caerostris darwini draft genome.</title>
        <authorList>
            <person name="Kono N."/>
            <person name="Arakawa K."/>
        </authorList>
    </citation>
    <scope>NUCLEOTIDE SEQUENCE [LARGE SCALE GENOMIC DNA]</scope>
</reference>
<keyword evidence="2" id="KW-1185">Reference proteome</keyword>
<gene>
    <name evidence="1" type="ORF">CDAR_482391</name>
</gene>
<sequence>MVTSTSQVLFLTPPTDPVTKSAQYLTCGFQNAASNRFNGPNPPTARGSPSPFPEFFLQMVGRALGVPNFVGDRLPPIRSLLSLSESPNSSHLDCLIICFLSERSISYCLPDKLGNDRFDELTTTASTSLQRLLISSRGHAVTLQLGSPMDW</sequence>
<dbReference type="Proteomes" id="UP001054837">
    <property type="component" value="Unassembled WGS sequence"/>
</dbReference>
<name>A0AAV4TKQ2_9ARAC</name>
<proteinExistence type="predicted"/>
<organism evidence="1 2">
    <name type="scientific">Caerostris darwini</name>
    <dbReference type="NCBI Taxonomy" id="1538125"/>
    <lineage>
        <taxon>Eukaryota</taxon>
        <taxon>Metazoa</taxon>
        <taxon>Ecdysozoa</taxon>
        <taxon>Arthropoda</taxon>
        <taxon>Chelicerata</taxon>
        <taxon>Arachnida</taxon>
        <taxon>Araneae</taxon>
        <taxon>Araneomorphae</taxon>
        <taxon>Entelegynae</taxon>
        <taxon>Araneoidea</taxon>
        <taxon>Araneidae</taxon>
        <taxon>Caerostris</taxon>
    </lineage>
</organism>